<dbReference type="InterPro" id="IPR010334">
    <property type="entry name" value="Dcp1"/>
</dbReference>
<proteinExistence type="inferred from homology"/>
<reference evidence="8 9" key="1">
    <citation type="submission" date="2024-07" db="EMBL/GenBank/DDBJ databases">
        <title>Chromosome-level genome assembly of the water stick insect Ranatra chinensis (Heteroptera: Nepidae).</title>
        <authorList>
            <person name="Liu X."/>
        </authorList>
    </citation>
    <scope>NUCLEOTIDE SEQUENCE [LARGE SCALE GENOMIC DNA]</scope>
    <source>
        <strain evidence="8">Cailab_2021Rc</strain>
        <tissue evidence="8">Muscle</tissue>
    </source>
</reference>
<comment type="similarity">
    <text evidence="2">Belongs to the DCP1 family.</text>
</comment>
<evidence type="ECO:0000256" key="5">
    <source>
        <dbReference type="ARBA" id="ARBA00023161"/>
    </source>
</evidence>
<name>A0ABD0Z767_9HEMI</name>
<dbReference type="PANTHER" id="PTHR16290">
    <property type="entry name" value="TRANSCRIPTION FACTOR SMIF DECAPPING ENZYME DCP1"/>
    <property type="match status" value="1"/>
</dbReference>
<keyword evidence="5" id="KW-0866">Nonsense-mediated mRNA decay</keyword>
<evidence type="ECO:0000313" key="9">
    <source>
        <dbReference type="Proteomes" id="UP001558652"/>
    </source>
</evidence>
<dbReference type="Pfam" id="PF06058">
    <property type="entry name" value="DCP1"/>
    <property type="match status" value="1"/>
</dbReference>
<protein>
    <recommendedName>
        <fullName evidence="7">mRNA-decapping enzyme C-terminal domain-containing protein</fullName>
    </recommendedName>
</protein>
<evidence type="ECO:0000256" key="2">
    <source>
        <dbReference type="ARBA" id="ARBA00008778"/>
    </source>
</evidence>
<keyword evidence="9" id="KW-1185">Reference proteome</keyword>
<evidence type="ECO:0000313" key="8">
    <source>
        <dbReference type="EMBL" id="KAL1138088.1"/>
    </source>
</evidence>
<feature type="domain" description="mRNA-decapping enzyme C-terminal" evidence="7">
    <location>
        <begin position="307"/>
        <end position="341"/>
    </location>
</feature>
<evidence type="ECO:0000259" key="7">
    <source>
        <dbReference type="Pfam" id="PF16741"/>
    </source>
</evidence>
<dbReference type="InterPro" id="IPR031953">
    <property type="entry name" value="mRNA_decap_C"/>
</dbReference>
<dbReference type="Gene3D" id="6.10.140.2030">
    <property type="match status" value="1"/>
</dbReference>
<keyword evidence="3" id="KW-0963">Cytoplasm</keyword>
<dbReference type="CDD" id="cd09804">
    <property type="entry name" value="Dcp1"/>
    <property type="match status" value="1"/>
</dbReference>
<dbReference type="Pfam" id="PF16741">
    <property type="entry name" value="mRNA_decap_C"/>
    <property type="match status" value="1"/>
</dbReference>
<dbReference type="Gene3D" id="2.30.29.30">
    <property type="entry name" value="Pleckstrin-homology domain (PH domain)/Phosphotyrosine-binding domain (PTB)"/>
    <property type="match status" value="1"/>
</dbReference>
<dbReference type="PANTHER" id="PTHR16290:SF0">
    <property type="entry name" value="DECAPPING PROTEIN 1, ISOFORM A"/>
    <property type="match status" value="1"/>
</dbReference>
<comment type="subcellular location">
    <subcellularLocation>
        <location evidence="1">Cytoplasm</location>
    </subcellularLocation>
</comment>
<evidence type="ECO:0000256" key="1">
    <source>
        <dbReference type="ARBA" id="ARBA00004496"/>
    </source>
</evidence>
<evidence type="ECO:0000256" key="6">
    <source>
        <dbReference type="SAM" id="MobiDB-lite"/>
    </source>
</evidence>
<dbReference type="SUPFAM" id="SSF50729">
    <property type="entry name" value="PH domain-like"/>
    <property type="match status" value="1"/>
</dbReference>
<keyword evidence="4" id="KW-0507">mRNA processing</keyword>
<dbReference type="AlphaFoldDB" id="A0ABD0Z767"/>
<organism evidence="8 9">
    <name type="scientific">Ranatra chinensis</name>
    <dbReference type="NCBI Taxonomy" id="642074"/>
    <lineage>
        <taxon>Eukaryota</taxon>
        <taxon>Metazoa</taxon>
        <taxon>Ecdysozoa</taxon>
        <taxon>Arthropoda</taxon>
        <taxon>Hexapoda</taxon>
        <taxon>Insecta</taxon>
        <taxon>Pterygota</taxon>
        <taxon>Neoptera</taxon>
        <taxon>Paraneoptera</taxon>
        <taxon>Hemiptera</taxon>
        <taxon>Heteroptera</taxon>
        <taxon>Panheteroptera</taxon>
        <taxon>Nepomorpha</taxon>
        <taxon>Nepidae</taxon>
        <taxon>Ranatrinae</taxon>
        <taxon>Ranatra</taxon>
    </lineage>
</organism>
<gene>
    <name evidence="8" type="ORF">AAG570_009783</name>
</gene>
<dbReference type="GO" id="GO:0005737">
    <property type="term" value="C:cytoplasm"/>
    <property type="evidence" value="ECO:0007669"/>
    <property type="project" value="UniProtKB-SubCell"/>
</dbReference>
<sequence length="345" mass="38336">MATNMESSMNVSALKLADPYVKSIVDTAAHVALYSFNSENYEWEKLNVEGALFLSGRTGEPKHNLMILNRLNTFNLIEPITEGLDLQLQDPFLLYRNVQGQINGIWFYDKDECVRIAGSLEKLVRESASSGPDTPSKPPDPVATEDKIPDGTNKRVMDFFAKASNSRPHLYRPNPPPGLRHDVEGKVAPAPLLHMLIPDPVRTVEQIERQQRTATPQKDVKPEDNTPRRVPKLENGLVLLSLNDCSPPSSGRSFFDRSPASCPPPIEVSHLEKRPALIPPVMFVSSNTPAASEEEATSVSGLPMRPEPLTKTQLLQAVTYLLKNDSDFINKLHEAYVKSFVDMVS</sequence>
<evidence type="ECO:0000256" key="3">
    <source>
        <dbReference type="ARBA" id="ARBA00022490"/>
    </source>
</evidence>
<dbReference type="Proteomes" id="UP001558652">
    <property type="component" value="Unassembled WGS sequence"/>
</dbReference>
<dbReference type="GO" id="GO:0000184">
    <property type="term" value="P:nuclear-transcribed mRNA catabolic process, nonsense-mediated decay"/>
    <property type="evidence" value="ECO:0007669"/>
    <property type="project" value="UniProtKB-KW"/>
</dbReference>
<accession>A0ABD0Z767</accession>
<evidence type="ECO:0000256" key="4">
    <source>
        <dbReference type="ARBA" id="ARBA00022664"/>
    </source>
</evidence>
<dbReference type="GO" id="GO:0006397">
    <property type="term" value="P:mRNA processing"/>
    <property type="evidence" value="ECO:0007669"/>
    <property type="project" value="UniProtKB-KW"/>
</dbReference>
<feature type="compositionally biased region" description="Basic and acidic residues" evidence="6">
    <location>
        <begin position="218"/>
        <end position="227"/>
    </location>
</feature>
<feature type="region of interest" description="Disordered" evidence="6">
    <location>
        <begin position="209"/>
        <end position="231"/>
    </location>
</feature>
<dbReference type="InterPro" id="IPR011993">
    <property type="entry name" value="PH-like_dom_sf"/>
</dbReference>
<dbReference type="EMBL" id="JBFDAA010000004">
    <property type="protein sequence ID" value="KAL1138088.1"/>
    <property type="molecule type" value="Genomic_DNA"/>
</dbReference>
<feature type="region of interest" description="Disordered" evidence="6">
    <location>
        <begin position="125"/>
        <end position="151"/>
    </location>
</feature>
<comment type="caution">
    <text evidence="8">The sequence shown here is derived from an EMBL/GenBank/DDBJ whole genome shotgun (WGS) entry which is preliminary data.</text>
</comment>